<dbReference type="STRING" id="329726.AM1_2667"/>
<proteinExistence type="predicted"/>
<sequence>MDLGCEPEIRADQGQVLGLAPGQQTLRILVAEDNLESQQL</sequence>
<protein>
    <submittedName>
        <fullName evidence="1">Uncharacterized protein</fullName>
    </submittedName>
</protein>
<name>B0C7Z0_ACAM1</name>
<dbReference type="AlphaFoldDB" id="B0C7Z0"/>
<keyword evidence="2" id="KW-1185">Reference proteome</keyword>
<dbReference type="HOGENOM" id="CLU_3283115_0_0_3"/>
<accession>B0C7Z0</accession>
<evidence type="ECO:0000313" key="2">
    <source>
        <dbReference type="Proteomes" id="UP000000268"/>
    </source>
</evidence>
<gene>
    <name evidence="1" type="ordered locus">AM1_2667</name>
</gene>
<evidence type="ECO:0000313" key="1">
    <source>
        <dbReference type="EMBL" id="ABW27674.1"/>
    </source>
</evidence>
<organism evidence="1 2">
    <name type="scientific">Acaryochloris marina (strain MBIC 11017)</name>
    <dbReference type="NCBI Taxonomy" id="329726"/>
    <lineage>
        <taxon>Bacteria</taxon>
        <taxon>Bacillati</taxon>
        <taxon>Cyanobacteriota</taxon>
        <taxon>Cyanophyceae</taxon>
        <taxon>Acaryochloridales</taxon>
        <taxon>Acaryochloridaceae</taxon>
        <taxon>Acaryochloris</taxon>
    </lineage>
</organism>
<dbReference type="EMBL" id="CP000828">
    <property type="protein sequence ID" value="ABW27674.1"/>
    <property type="molecule type" value="Genomic_DNA"/>
</dbReference>
<dbReference type="Proteomes" id="UP000000268">
    <property type="component" value="Chromosome"/>
</dbReference>
<dbReference type="KEGG" id="amr:AM1_2667"/>
<reference evidence="1 2" key="1">
    <citation type="journal article" date="2008" name="Proc. Natl. Acad. Sci. U.S.A.">
        <title>Niche adaptation and genome expansion in the chlorophyll d-producing cyanobacterium Acaryochloris marina.</title>
        <authorList>
            <person name="Swingley W.D."/>
            <person name="Chen M."/>
            <person name="Cheung P.C."/>
            <person name="Conrad A.L."/>
            <person name="Dejesa L.C."/>
            <person name="Hao J."/>
            <person name="Honchak B.M."/>
            <person name="Karbach L.E."/>
            <person name="Kurdoglu A."/>
            <person name="Lahiri S."/>
            <person name="Mastrian S.D."/>
            <person name="Miyashita H."/>
            <person name="Page L."/>
            <person name="Ramakrishna P."/>
            <person name="Satoh S."/>
            <person name="Sattley W.M."/>
            <person name="Shimada Y."/>
            <person name="Taylor H.L."/>
            <person name="Tomo T."/>
            <person name="Tsuchiya T."/>
            <person name="Wang Z.T."/>
            <person name="Raymond J."/>
            <person name="Mimuro M."/>
            <person name="Blankenship R.E."/>
            <person name="Touchman J.W."/>
        </authorList>
    </citation>
    <scope>NUCLEOTIDE SEQUENCE [LARGE SCALE GENOMIC DNA]</scope>
    <source>
        <strain evidence="2">MBIC 11017</strain>
    </source>
</reference>